<dbReference type="PATRIC" id="fig|479117.4.peg.1063"/>
<evidence type="ECO:0000256" key="1">
    <source>
        <dbReference type="SAM" id="MobiDB-lite"/>
    </source>
</evidence>
<gene>
    <name evidence="2" type="ORF">Bravens_01065</name>
</gene>
<dbReference type="EMBL" id="LQQC01000010">
    <property type="protein sequence ID" value="KXZ58033.1"/>
    <property type="molecule type" value="Genomic_DNA"/>
</dbReference>
<dbReference type="Proteomes" id="UP000243589">
    <property type="component" value="Unassembled WGS sequence"/>
</dbReference>
<dbReference type="AlphaFoldDB" id="A0A150H7G5"/>
<evidence type="ECO:0000313" key="2">
    <source>
        <dbReference type="EMBL" id="KXZ58033.1"/>
    </source>
</evidence>
<reference evidence="2 3" key="1">
    <citation type="submission" date="2016-01" db="EMBL/GenBank/DDBJ databases">
        <title>Use of Whole Genome Sequencing to ascertain that Brevibacterium massiliense (Roux, Raoult 2009) is a later heterotypic synonym of Brevibacterium ravenspurgense (Mages 2008).</title>
        <authorList>
            <person name="Bernier A.-M."/>
            <person name="Burdz T."/>
            <person name="Huynh C."/>
            <person name="Pachecho A.L."/>
            <person name="Wiebe D."/>
            <person name="Bonner C."/>
            <person name="Bernard K."/>
        </authorList>
    </citation>
    <scope>NUCLEOTIDE SEQUENCE [LARGE SCALE GENOMIC DNA]</scope>
    <source>
        <strain evidence="2 3">CCUG56047</strain>
    </source>
</reference>
<accession>A0A150H7G5</accession>
<proteinExistence type="predicted"/>
<comment type="caution">
    <text evidence="2">The sequence shown here is derived from an EMBL/GenBank/DDBJ whole genome shotgun (WGS) entry which is preliminary data.</text>
</comment>
<name>A0A150H7G5_9MICO</name>
<keyword evidence="3" id="KW-1185">Reference proteome</keyword>
<dbReference type="RefSeq" id="WP_062021011.1">
    <property type="nucleotide sequence ID" value="NZ_LQQC01000010.1"/>
</dbReference>
<evidence type="ECO:0000313" key="3">
    <source>
        <dbReference type="Proteomes" id="UP000243589"/>
    </source>
</evidence>
<organism evidence="2 3">
    <name type="scientific">Brevibacterium ravenspurgense</name>
    <dbReference type="NCBI Taxonomy" id="479117"/>
    <lineage>
        <taxon>Bacteria</taxon>
        <taxon>Bacillati</taxon>
        <taxon>Actinomycetota</taxon>
        <taxon>Actinomycetes</taxon>
        <taxon>Micrococcales</taxon>
        <taxon>Brevibacteriaceae</taxon>
        <taxon>Brevibacterium</taxon>
    </lineage>
</organism>
<sequence length="247" mass="27965">MTGQRERQDWRGEFTREELCAIRRDVPHAIQRSQERSARAHTEYDDPDGDQDVYGAGMSRGVQKELRTLLANFFSYREVQIPRSRRTLTFLGNALIFPLRVGKQMPRNHRRIRLNYLPESRRELLEQTSNTKYVDAGLFELDEAFGVEQPARLSDALTVLSEGDTRATLFVPYYSSSPQGVGTIYFAPAQLNGRYLGFTDPERLTYQVPVAGEAPAAVLAPVGSFADGDRPRTTVRLRPRPAEKEGS</sequence>
<feature type="compositionally biased region" description="Basic and acidic residues" evidence="1">
    <location>
        <begin position="25"/>
        <end position="44"/>
    </location>
</feature>
<protein>
    <submittedName>
        <fullName evidence="2">Uncharacterized protein</fullName>
    </submittedName>
</protein>
<feature type="region of interest" description="Disordered" evidence="1">
    <location>
        <begin position="225"/>
        <end position="247"/>
    </location>
</feature>
<feature type="region of interest" description="Disordered" evidence="1">
    <location>
        <begin position="25"/>
        <end position="52"/>
    </location>
</feature>